<proteinExistence type="predicted"/>
<dbReference type="Gene3D" id="1.10.238.160">
    <property type="match status" value="1"/>
</dbReference>
<dbReference type="AlphaFoldDB" id="A0A3T9TKI8"/>
<sequence length="67" mass="7972">MRELRDDSLIDMKFMMGDAGFTDRYFYKQIQKGNLPPPIKYGRSSRWLYADYLKWKNHALPPVENAS</sequence>
<dbReference type="EMBL" id="DAAMJF010000004">
    <property type="protein sequence ID" value="HAC6882403.1"/>
    <property type="molecule type" value="Genomic_DNA"/>
</dbReference>
<gene>
    <name evidence="1" type="ORF">G0D71_03260</name>
</gene>
<evidence type="ECO:0000313" key="1">
    <source>
        <dbReference type="EMBL" id="HAC6882403.1"/>
    </source>
</evidence>
<name>A0A3T9TKI8_SALET</name>
<reference evidence="1" key="2">
    <citation type="submission" date="2018-07" db="EMBL/GenBank/DDBJ databases">
        <authorList>
            <consortium name="NCBI Pathogen Detection Project"/>
        </authorList>
    </citation>
    <scope>NUCLEOTIDE SEQUENCE</scope>
    <source>
        <strain evidence="1">13-0328</strain>
    </source>
</reference>
<reference evidence="1" key="1">
    <citation type="journal article" date="2018" name="Genome Biol.">
        <title>SKESA: strategic k-mer extension for scrupulous assemblies.</title>
        <authorList>
            <person name="Souvorov A."/>
            <person name="Agarwala R."/>
            <person name="Lipman D.J."/>
        </authorList>
    </citation>
    <scope>NUCLEOTIDE SEQUENCE</scope>
    <source>
        <strain evidence="1">13-0328</strain>
    </source>
</reference>
<organism evidence="1">
    <name type="scientific">Salmonella enterica I</name>
    <dbReference type="NCBI Taxonomy" id="59201"/>
    <lineage>
        <taxon>Bacteria</taxon>
        <taxon>Pseudomonadati</taxon>
        <taxon>Pseudomonadota</taxon>
        <taxon>Gammaproteobacteria</taxon>
        <taxon>Enterobacterales</taxon>
        <taxon>Enterobacteriaceae</taxon>
        <taxon>Salmonella</taxon>
    </lineage>
</organism>
<comment type="caution">
    <text evidence="1">The sequence shown here is derived from an EMBL/GenBank/DDBJ whole genome shotgun (WGS) entry which is preliminary data.</text>
</comment>
<evidence type="ECO:0008006" key="2">
    <source>
        <dbReference type="Google" id="ProtNLM"/>
    </source>
</evidence>
<accession>A0A3T9TKI8</accession>
<protein>
    <recommendedName>
        <fullName evidence="2">AlpA family transcriptional regulator</fullName>
    </recommendedName>
</protein>